<comment type="caution">
    <text evidence="6">The sequence shown here is derived from an EMBL/GenBank/DDBJ whole genome shotgun (WGS) entry which is preliminary data.</text>
</comment>
<dbReference type="PANTHER" id="PTHR24304:SF2">
    <property type="entry name" value="24-HYDROXYCHOLESTEROL 7-ALPHA-HYDROXYLASE"/>
    <property type="match status" value="1"/>
</dbReference>
<accession>A0ABW3YD39</accession>
<feature type="compositionally biased region" description="Low complexity" evidence="5">
    <location>
        <begin position="291"/>
        <end position="305"/>
    </location>
</feature>
<dbReference type="InterPro" id="IPR001128">
    <property type="entry name" value="Cyt_P450"/>
</dbReference>
<protein>
    <submittedName>
        <fullName evidence="6">Cytochrome P450</fullName>
    </submittedName>
</protein>
<sequence>MTAAPRDVDILPTPPMLPGLSQTSSMLEWQQDHAGFFQRAYEQLGPVFGVQLGPQQGTVLVGPRYHEFFFKEVDNRLSVPEQYRFVVPMFGEVALAATDTATRRRHVALMQSAFQGRRLSRYTEQAADETEQWLDSLGANGRFDLWNALEGLAMRIAASTLLGPEVRARIDDFRPLLADLARGMDFVLPPDLPLPKFVRRDRARRLLTEMIQPVLAERRRRSDTSPDFLQTLIDDPGVGDEGDDVLVGMALMTIFTGYITTCAQLAWALVLLLQHPAYLESVIAEVDAARTPAAPGSPPASTRPAVGGDRVPPDARLPRLEWALKEAIRLRPVMSHYARYNRTDIELDGYRLPAGWLTMLCPSVAHRLPELFTDPDRYDPERFSPGRAEDRRHPYALIGFSGGFYRCPGSAFGMNEMRVVIASLLARFDLVAPAVEPLPSFDMGVTRPTSPCIIEYRTRN</sequence>
<dbReference type="RefSeq" id="WP_377569725.1">
    <property type="nucleotide sequence ID" value="NZ_JBHTMP010000012.1"/>
</dbReference>
<dbReference type="PRINTS" id="PR00465">
    <property type="entry name" value="EP450IV"/>
</dbReference>
<evidence type="ECO:0000256" key="2">
    <source>
        <dbReference type="ARBA" id="ARBA00022617"/>
    </source>
</evidence>
<dbReference type="EMBL" id="JBHTMP010000012">
    <property type="protein sequence ID" value="MFD1321572.1"/>
    <property type="molecule type" value="Genomic_DNA"/>
</dbReference>
<name>A0ABW3YD39_9ACTN</name>
<reference evidence="7" key="1">
    <citation type="journal article" date="2019" name="Int. J. Syst. Evol. Microbiol.">
        <title>The Global Catalogue of Microorganisms (GCM) 10K type strain sequencing project: providing services to taxonomists for standard genome sequencing and annotation.</title>
        <authorList>
            <consortium name="The Broad Institute Genomics Platform"/>
            <consortium name="The Broad Institute Genome Sequencing Center for Infectious Disease"/>
            <person name="Wu L."/>
            <person name="Ma J."/>
        </authorList>
    </citation>
    <scope>NUCLEOTIDE SEQUENCE [LARGE SCALE GENOMIC DNA]</scope>
    <source>
        <strain evidence="7">JCM 31037</strain>
    </source>
</reference>
<evidence type="ECO:0000256" key="1">
    <source>
        <dbReference type="ARBA" id="ARBA00010617"/>
    </source>
</evidence>
<dbReference type="SUPFAM" id="SSF48264">
    <property type="entry name" value="Cytochrome P450"/>
    <property type="match status" value="1"/>
</dbReference>
<organism evidence="6 7">
    <name type="scientific">Micromonospora sonneratiae</name>
    <dbReference type="NCBI Taxonomy" id="1184706"/>
    <lineage>
        <taxon>Bacteria</taxon>
        <taxon>Bacillati</taxon>
        <taxon>Actinomycetota</taxon>
        <taxon>Actinomycetes</taxon>
        <taxon>Micromonosporales</taxon>
        <taxon>Micromonosporaceae</taxon>
        <taxon>Micromonospora</taxon>
    </lineage>
</organism>
<evidence type="ECO:0000256" key="3">
    <source>
        <dbReference type="ARBA" id="ARBA00022723"/>
    </source>
</evidence>
<dbReference type="InterPro" id="IPR050529">
    <property type="entry name" value="CYP450_sterol_14alpha_dmase"/>
</dbReference>
<dbReference type="PRINTS" id="PR00385">
    <property type="entry name" value="P450"/>
</dbReference>
<evidence type="ECO:0000256" key="4">
    <source>
        <dbReference type="ARBA" id="ARBA00023004"/>
    </source>
</evidence>
<feature type="region of interest" description="Disordered" evidence="5">
    <location>
        <begin position="291"/>
        <end position="312"/>
    </location>
</feature>
<dbReference type="InterPro" id="IPR036396">
    <property type="entry name" value="Cyt_P450_sf"/>
</dbReference>
<comment type="similarity">
    <text evidence="1">Belongs to the cytochrome P450 family.</text>
</comment>
<gene>
    <name evidence="6" type="ORF">ACFQ4H_10785</name>
</gene>
<keyword evidence="3" id="KW-0479">Metal-binding</keyword>
<dbReference type="Gene3D" id="1.10.630.10">
    <property type="entry name" value="Cytochrome P450"/>
    <property type="match status" value="1"/>
</dbReference>
<dbReference type="Pfam" id="PF00067">
    <property type="entry name" value="p450"/>
    <property type="match status" value="1"/>
</dbReference>
<dbReference type="PANTHER" id="PTHR24304">
    <property type="entry name" value="CYTOCHROME P450 FAMILY 7"/>
    <property type="match status" value="1"/>
</dbReference>
<evidence type="ECO:0000313" key="6">
    <source>
        <dbReference type="EMBL" id="MFD1321572.1"/>
    </source>
</evidence>
<proteinExistence type="inferred from homology"/>
<evidence type="ECO:0000256" key="5">
    <source>
        <dbReference type="SAM" id="MobiDB-lite"/>
    </source>
</evidence>
<keyword evidence="4" id="KW-0408">Iron</keyword>
<dbReference type="InterPro" id="IPR002403">
    <property type="entry name" value="Cyt_P450_E_grp-IV"/>
</dbReference>
<keyword evidence="2" id="KW-0349">Heme</keyword>
<keyword evidence="7" id="KW-1185">Reference proteome</keyword>
<dbReference type="Proteomes" id="UP001597260">
    <property type="component" value="Unassembled WGS sequence"/>
</dbReference>
<evidence type="ECO:0000313" key="7">
    <source>
        <dbReference type="Proteomes" id="UP001597260"/>
    </source>
</evidence>